<evidence type="ECO:0000313" key="2">
    <source>
        <dbReference type="Proteomes" id="UP001046870"/>
    </source>
</evidence>
<comment type="caution">
    <text evidence="1">The sequence shown here is derived from an EMBL/GenBank/DDBJ whole genome shotgun (WGS) entry which is preliminary data.</text>
</comment>
<reference evidence="1" key="1">
    <citation type="submission" date="2021-01" db="EMBL/GenBank/DDBJ databases">
        <authorList>
            <person name="Zahm M."/>
            <person name="Roques C."/>
            <person name="Cabau C."/>
            <person name="Klopp C."/>
            <person name="Donnadieu C."/>
            <person name="Jouanno E."/>
            <person name="Lampietro C."/>
            <person name="Louis A."/>
            <person name="Herpin A."/>
            <person name="Echchiki A."/>
            <person name="Berthelot C."/>
            <person name="Parey E."/>
            <person name="Roest-Crollius H."/>
            <person name="Braasch I."/>
            <person name="Postlethwait J."/>
            <person name="Bobe J."/>
            <person name="Montfort J."/>
            <person name="Bouchez O."/>
            <person name="Begum T."/>
            <person name="Mejri S."/>
            <person name="Adams A."/>
            <person name="Chen W.-J."/>
            <person name="Guiguen Y."/>
        </authorList>
    </citation>
    <scope>NUCLEOTIDE SEQUENCE</scope>
    <source>
        <strain evidence="1">YG-15Mar2019-1</strain>
        <tissue evidence="1">Brain</tissue>
    </source>
</reference>
<keyword evidence="2" id="KW-1185">Reference proteome</keyword>
<sequence length="144" mass="15246">MCLAQAHGHAVTVTVIVTAPESVLRRSQLESGVAASLPPSSSLTPLSALLKHNWSSPQAPPPPSPIPQLGLSVKAGQQLTASPLETLVPCSWPGRICKLRGRETKSADLFGVFAPHRDPPTGPPCHCFCLLLHSHPPQTYVAEL</sequence>
<dbReference type="AlphaFoldDB" id="A0A9D3TFK9"/>
<accession>A0A9D3TFK9</accession>
<organism evidence="1 2">
    <name type="scientific">Megalops atlanticus</name>
    <name type="common">Tarpon</name>
    <name type="synonym">Clupea gigantea</name>
    <dbReference type="NCBI Taxonomy" id="7932"/>
    <lineage>
        <taxon>Eukaryota</taxon>
        <taxon>Metazoa</taxon>
        <taxon>Chordata</taxon>
        <taxon>Craniata</taxon>
        <taxon>Vertebrata</taxon>
        <taxon>Euteleostomi</taxon>
        <taxon>Actinopterygii</taxon>
        <taxon>Neopterygii</taxon>
        <taxon>Teleostei</taxon>
        <taxon>Elopiformes</taxon>
        <taxon>Megalopidae</taxon>
        <taxon>Megalops</taxon>
    </lineage>
</organism>
<name>A0A9D3TFK9_MEGAT</name>
<dbReference type="Proteomes" id="UP001046870">
    <property type="component" value="Chromosome 6"/>
</dbReference>
<gene>
    <name evidence="1" type="ORF">MATL_G00087670</name>
</gene>
<proteinExistence type="predicted"/>
<protein>
    <submittedName>
        <fullName evidence="1">Uncharacterized protein</fullName>
    </submittedName>
</protein>
<evidence type="ECO:0000313" key="1">
    <source>
        <dbReference type="EMBL" id="KAG7476900.1"/>
    </source>
</evidence>
<dbReference type="EMBL" id="JAFDVH010000006">
    <property type="protein sequence ID" value="KAG7476900.1"/>
    <property type="molecule type" value="Genomic_DNA"/>
</dbReference>